<dbReference type="PROSITE" id="PS00380">
    <property type="entry name" value="RHODANESE_1"/>
    <property type="match status" value="1"/>
</dbReference>
<comment type="caution">
    <text evidence="3">The sequence shown here is derived from an EMBL/GenBank/DDBJ whole genome shotgun (WGS) entry which is preliminary data.</text>
</comment>
<keyword evidence="1" id="KW-0677">Repeat</keyword>
<organism evidence="3 4">
    <name type="scientific">Haloarcula saliterrae</name>
    <dbReference type="NCBI Taxonomy" id="2950534"/>
    <lineage>
        <taxon>Archaea</taxon>
        <taxon>Methanobacteriati</taxon>
        <taxon>Methanobacteriota</taxon>
        <taxon>Stenosarchaea group</taxon>
        <taxon>Halobacteria</taxon>
        <taxon>Halobacteriales</taxon>
        <taxon>Haloarculaceae</taxon>
        <taxon>Haloarcula</taxon>
    </lineage>
</organism>
<evidence type="ECO:0000313" key="4">
    <source>
        <dbReference type="Proteomes" id="UP001259659"/>
    </source>
</evidence>
<feature type="domain" description="Rhodanese" evidence="2">
    <location>
        <begin position="154"/>
        <end position="258"/>
    </location>
</feature>
<dbReference type="CDD" id="cd01448">
    <property type="entry name" value="TST_Repeat_1"/>
    <property type="match status" value="1"/>
</dbReference>
<proteinExistence type="predicted"/>
<dbReference type="RefSeq" id="WP_310921571.1">
    <property type="nucleotide sequence ID" value="NZ_JAMQON010000007.1"/>
</dbReference>
<evidence type="ECO:0000313" key="3">
    <source>
        <dbReference type="EMBL" id="MDS0261661.1"/>
    </source>
</evidence>
<dbReference type="InterPro" id="IPR036873">
    <property type="entry name" value="Rhodanese-like_dom_sf"/>
</dbReference>
<evidence type="ECO:0000259" key="2">
    <source>
        <dbReference type="PROSITE" id="PS50206"/>
    </source>
</evidence>
<dbReference type="InterPro" id="IPR051126">
    <property type="entry name" value="Thiosulfate_sulfurtransferase"/>
</dbReference>
<sequence>MTDIVSAEWVADNVDRLRIVDVRDGWEYDAMAHLPGAVSVPFDSFRTGSSDSEGMLPSREEWGDLLSAAGVSADSELVAYDDHHGVFAARFLVTAELLGHDPAALHLLDGDFSSWQLEHPTSGETPAVEPTDYSVDPPETTPLVDSDTVAAAADDPDAVLVDTRDESEYAEGHIPGARLLDWRELVDDETRGLLAREDALAVLEAAGIVPEKRVVLYCNTARRISHTYVVLRHLGFETVEFYEGSLTEWEAQDRPLETER</sequence>
<dbReference type="PROSITE" id="PS50206">
    <property type="entry name" value="RHODANESE_3"/>
    <property type="match status" value="2"/>
</dbReference>
<dbReference type="SUPFAM" id="SSF52821">
    <property type="entry name" value="Rhodanese/Cell cycle control phosphatase"/>
    <property type="match status" value="2"/>
</dbReference>
<keyword evidence="4" id="KW-1185">Reference proteome</keyword>
<feature type="domain" description="Rhodanese" evidence="2">
    <location>
        <begin position="13"/>
        <end position="124"/>
    </location>
</feature>
<evidence type="ECO:0000256" key="1">
    <source>
        <dbReference type="ARBA" id="ARBA00022737"/>
    </source>
</evidence>
<accession>A0ABU2FIQ9</accession>
<dbReference type="EMBL" id="JAMQON010000007">
    <property type="protein sequence ID" value="MDS0261661.1"/>
    <property type="molecule type" value="Genomic_DNA"/>
</dbReference>
<name>A0ABU2FIQ9_9EURY</name>
<protein>
    <submittedName>
        <fullName evidence="3">Rhodanese-like domain-containing protein</fullName>
    </submittedName>
</protein>
<gene>
    <name evidence="3" type="ORF">NDI56_19850</name>
</gene>
<dbReference type="Pfam" id="PF00581">
    <property type="entry name" value="Rhodanese"/>
    <property type="match status" value="2"/>
</dbReference>
<dbReference type="SMART" id="SM00450">
    <property type="entry name" value="RHOD"/>
    <property type="match status" value="2"/>
</dbReference>
<reference evidence="3 4" key="1">
    <citation type="submission" date="2022-06" db="EMBL/GenBank/DDBJ databases">
        <title>Haloarcula sp. a new haloarchaeum isolate from saline soil.</title>
        <authorList>
            <person name="Strakova D."/>
            <person name="Galisteo C."/>
            <person name="Sanchez-Porro C."/>
            <person name="Ventosa A."/>
        </authorList>
    </citation>
    <scope>NUCLEOTIDE SEQUENCE [LARGE SCALE GENOMIC DNA]</scope>
    <source>
        <strain evidence="3 4">S1CR25-12</strain>
    </source>
</reference>
<dbReference type="PANTHER" id="PTHR43855">
    <property type="entry name" value="THIOSULFATE SULFURTRANSFERASE"/>
    <property type="match status" value="1"/>
</dbReference>
<dbReference type="Proteomes" id="UP001259659">
    <property type="component" value="Unassembled WGS sequence"/>
</dbReference>
<dbReference type="InterPro" id="IPR001307">
    <property type="entry name" value="Thiosulphate_STrfase_CS"/>
</dbReference>
<dbReference type="Gene3D" id="3.40.250.10">
    <property type="entry name" value="Rhodanese-like domain"/>
    <property type="match status" value="2"/>
</dbReference>
<dbReference type="PANTHER" id="PTHR43855:SF1">
    <property type="entry name" value="THIOSULFATE SULFURTRANSFERASE"/>
    <property type="match status" value="1"/>
</dbReference>
<dbReference type="InterPro" id="IPR001763">
    <property type="entry name" value="Rhodanese-like_dom"/>
</dbReference>